<evidence type="ECO:0000256" key="2">
    <source>
        <dbReference type="ARBA" id="ARBA00022801"/>
    </source>
</evidence>
<evidence type="ECO:0000256" key="1">
    <source>
        <dbReference type="ARBA" id="ARBA00013015"/>
    </source>
</evidence>
<evidence type="ECO:0000313" key="6">
    <source>
        <dbReference type="EMBL" id="CAL5987920.1"/>
    </source>
</evidence>
<dbReference type="InterPro" id="IPR026893">
    <property type="entry name" value="Tyr/Ser_Pase_IphP-type"/>
</dbReference>
<dbReference type="Proteomes" id="UP001642409">
    <property type="component" value="Unassembled WGS sequence"/>
</dbReference>
<dbReference type="InterPro" id="IPR000387">
    <property type="entry name" value="Tyr_Pase_dom"/>
</dbReference>
<keyword evidence="3" id="KW-0812">Transmembrane</keyword>
<dbReference type="PROSITE" id="PS51181">
    <property type="entry name" value="PPASE_TENSIN"/>
    <property type="match status" value="1"/>
</dbReference>
<dbReference type="EC" id="3.1.3.67" evidence="1"/>
<dbReference type="Gene3D" id="3.90.190.10">
    <property type="entry name" value="Protein tyrosine phosphatase superfamily"/>
    <property type="match status" value="1"/>
</dbReference>
<dbReference type="PANTHER" id="PTHR12305">
    <property type="entry name" value="PHOSPHATASE WITH HOMOLOGY TO TENSIN"/>
    <property type="match status" value="1"/>
</dbReference>
<dbReference type="PROSITE" id="PS50056">
    <property type="entry name" value="TYR_PHOSPHATASE_2"/>
    <property type="match status" value="1"/>
</dbReference>
<sequence length="367" mass="43246">MMYYITYKQYIYHSAILLENLFQVLAVIDQISIAPLQKQLCGVFIYFIFLKNIIIYITLQYKTINYRPNLIVITQYHDDNGQSTLESWTIVDFNIQQVKEFMDCKHPQSYFIFNLCAEQNHQYHKDLFDFRVFNYPTFDHCPPTLDLLCRLVYHAYQILQSNIKNVVVFHCKAGKGRTGLAVCALLSYLSVIANKKQSANEIIKYYGQQRATNSIGLTIRSQIRYVNYLHLLFQNNIQNNQIRQIFIEPTQLNVVGIKTNLQIKNNIIITSNRKGLNYFQNTINQLIINENDEKEEQFKIQNIDIDNTLILKNEISIEVPGHFYIYFWATMYSNVNNNIVEFCDNEIDFCNKKQIKGAYFSLILKNM</sequence>
<comment type="caution">
    <text evidence="6">The sequence shown here is derived from an EMBL/GenBank/DDBJ whole genome shotgun (WGS) entry which is preliminary data.</text>
</comment>
<dbReference type="EMBL" id="CAXDID020000022">
    <property type="protein sequence ID" value="CAL5987920.1"/>
    <property type="molecule type" value="Genomic_DNA"/>
</dbReference>
<dbReference type="InterPro" id="IPR029023">
    <property type="entry name" value="Tensin_phosphatase"/>
</dbReference>
<evidence type="ECO:0000313" key="7">
    <source>
        <dbReference type="Proteomes" id="UP001642409"/>
    </source>
</evidence>
<dbReference type="Pfam" id="PF13350">
    <property type="entry name" value="Y_phosphatase3"/>
    <property type="match status" value="1"/>
</dbReference>
<evidence type="ECO:0000256" key="3">
    <source>
        <dbReference type="SAM" id="Phobius"/>
    </source>
</evidence>
<name>A0ABP1H793_9EUKA</name>
<keyword evidence="3" id="KW-1133">Transmembrane helix</keyword>
<dbReference type="PANTHER" id="PTHR12305:SF81">
    <property type="entry name" value="PHOSPHATIDYLINOSITOL 3,4,5-TRISPHOSPHATE 3-PHOSPHATASE AND DUAL-SPECIFICITY PROTEIN PHOSPHATASE PTEN"/>
    <property type="match status" value="1"/>
</dbReference>
<reference evidence="6 7" key="1">
    <citation type="submission" date="2024-07" db="EMBL/GenBank/DDBJ databases">
        <authorList>
            <person name="Akdeniz Z."/>
        </authorList>
    </citation>
    <scope>NUCLEOTIDE SEQUENCE [LARGE SCALE GENOMIC DNA]</scope>
</reference>
<protein>
    <recommendedName>
        <fullName evidence="1">phosphatidylinositol-3,4,5-trisphosphate 3-phosphatase</fullName>
        <ecNumber evidence="1">3.1.3.67</ecNumber>
    </recommendedName>
</protein>
<dbReference type="InterPro" id="IPR029021">
    <property type="entry name" value="Prot-tyrosine_phosphatase-like"/>
</dbReference>
<gene>
    <name evidence="6" type="ORF">HINF_LOCUS10116</name>
</gene>
<feature type="transmembrane region" description="Helical" evidence="3">
    <location>
        <begin position="40"/>
        <end position="59"/>
    </location>
</feature>
<dbReference type="PROSITE" id="PS00383">
    <property type="entry name" value="TYR_PHOSPHATASE_1"/>
    <property type="match status" value="1"/>
</dbReference>
<dbReference type="InterPro" id="IPR051281">
    <property type="entry name" value="Dual-spec_lipid-protein_phosph"/>
</dbReference>
<feature type="domain" description="Phosphatase tensin-type" evidence="5">
    <location>
        <begin position="48"/>
        <end position="236"/>
    </location>
</feature>
<keyword evidence="2" id="KW-0378">Hydrolase</keyword>
<keyword evidence="7" id="KW-1185">Reference proteome</keyword>
<keyword evidence="3" id="KW-0472">Membrane</keyword>
<dbReference type="InterPro" id="IPR016130">
    <property type="entry name" value="Tyr_Pase_AS"/>
</dbReference>
<accession>A0ABP1H793</accession>
<feature type="domain" description="Tyrosine specific protein phosphatases" evidence="4">
    <location>
        <begin position="146"/>
        <end position="210"/>
    </location>
</feature>
<evidence type="ECO:0000259" key="5">
    <source>
        <dbReference type="PROSITE" id="PS51181"/>
    </source>
</evidence>
<proteinExistence type="predicted"/>
<organism evidence="6 7">
    <name type="scientific">Hexamita inflata</name>
    <dbReference type="NCBI Taxonomy" id="28002"/>
    <lineage>
        <taxon>Eukaryota</taxon>
        <taxon>Metamonada</taxon>
        <taxon>Diplomonadida</taxon>
        <taxon>Hexamitidae</taxon>
        <taxon>Hexamitinae</taxon>
        <taxon>Hexamita</taxon>
    </lineage>
</organism>
<dbReference type="SUPFAM" id="SSF52799">
    <property type="entry name" value="(Phosphotyrosine protein) phosphatases II"/>
    <property type="match status" value="1"/>
</dbReference>
<evidence type="ECO:0000259" key="4">
    <source>
        <dbReference type="PROSITE" id="PS50056"/>
    </source>
</evidence>